<accession>A0A8D8SAI9</accession>
<dbReference type="EMBL" id="HBUF01205608">
    <property type="protein sequence ID" value="CAG6663652.1"/>
    <property type="molecule type" value="Transcribed_RNA"/>
</dbReference>
<protein>
    <submittedName>
        <fullName evidence="1">Uncharacterized protein</fullName>
    </submittedName>
</protein>
<sequence>MVGWRNGSYFHHHHLHEDTLLILLIHNSDLFPFCHHIYHVLHTMHHLFLSVLSQRVSRHVLGHDICPLCLIQGLTQIEGVLDTIFWQEVLYCVHDGYHTLCPESLCLLVPSSCHYLCFHHCCNCWMTIH</sequence>
<dbReference type="EMBL" id="HBUF01205606">
    <property type="protein sequence ID" value="CAG6663639.1"/>
    <property type="molecule type" value="Transcribed_RNA"/>
</dbReference>
<dbReference type="EMBL" id="HBUF01205610">
    <property type="protein sequence ID" value="CAG6663664.1"/>
    <property type="molecule type" value="Transcribed_RNA"/>
</dbReference>
<organism evidence="1">
    <name type="scientific">Cacopsylla melanoneura</name>
    <dbReference type="NCBI Taxonomy" id="428564"/>
    <lineage>
        <taxon>Eukaryota</taxon>
        <taxon>Metazoa</taxon>
        <taxon>Ecdysozoa</taxon>
        <taxon>Arthropoda</taxon>
        <taxon>Hexapoda</taxon>
        <taxon>Insecta</taxon>
        <taxon>Pterygota</taxon>
        <taxon>Neoptera</taxon>
        <taxon>Paraneoptera</taxon>
        <taxon>Hemiptera</taxon>
        <taxon>Sternorrhyncha</taxon>
        <taxon>Psylloidea</taxon>
        <taxon>Psyllidae</taxon>
        <taxon>Psyllinae</taxon>
        <taxon>Cacopsylla</taxon>
    </lineage>
</organism>
<dbReference type="EMBL" id="HBUF01205602">
    <property type="protein sequence ID" value="CAG6663613.1"/>
    <property type="molecule type" value="Transcribed_RNA"/>
</dbReference>
<dbReference type="EMBL" id="HBUF01205607">
    <property type="protein sequence ID" value="CAG6663646.1"/>
    <property type="molecule type" value="Transcribed_RNA"/>
</dbReference>
<name>A0A8D8SAI9_9HEMI</name>
<proteinExistence type="predicted"/>
<evidence type="ECO:0000313" key="1">
    <source>
        <dbReference type="EMBL" id="CAG6663599.1"/>
    </source>
</evidence>
<dbReference type="AlphaFoldDB" id="A0A8D8SAI9"/>
<reference evidence="1" key="1">
    <citation type="submission" date="2021-05" db="EMBL/GenBank/DDBJ databases">
        <authorList>
            <person name="Alioto T."/>
            <person name="Alioto T."/>
            <person name="Gomez Garrido J."/>
        </authorList>
    </citation>
    <scope>NUCLEOTIDE SEQUENCE</scope>
</reference>
<dbReference type="EMBL" id="HBUF01205601">
    <property type="protein sequence ID" value="CAG6663606.1"/>
    <property type="molecule type" value="Transcribed_RNA"/>
</dbReference>
<dbReference type="EMBL" id="HBUF01205605">
    <property type="protein sequence ID" value="CAG6663632.1"/>
    <property type="molecule type" value="Transcribed_RNA"/>
</dbReference>
<dbReference type="EMBL" id="HBUF01205604">
    <property type="protein sequence ID" value="CAG6663625.1"/>
    <property type="molecule type" value="Transcribed_RNA"/>
</dbReference>
<dbReference type="EMBL" id="HBUF01205600">
    <property type="protein sequence ID" value="CAG6663599.1"/>
    <property type="molecule type" value="Transcribed_RNA"/>
</dbReference>
<dbReference type="EMBL" id="HBUF01205609">
    <property type="protein sequence ID" value="CAG6663658.1"/>
    <property type="molecule type" value="Transcribed_RNA"/>
</dbReference>
<dbReference type="EMBL" id="HBUF01205603">
    <property type="protein sequence ID" value="CAG6663619.1"/>
    <property type="molecule type" value="Transcribed_RNA"/>
</dbReference>